<proteinExistence type="predicted"/>
<comment type="caution">
    <text evidence="1">The sequence shown here is derived from an EMBL/GenBank/DDBJ whole genome shotgun (WGS) entry which is preliminary data.</text>
</comment>
<evidence type="ECO:0000313" key="2">
    <source>
        <dbReference type="Proteomes" id="UP000650424"/>
    </source>
</evidence>
<gene>
    <name evidence="1" type="ORF">H8L32_20775</name>
</gene>
<dbReference type="InterPro" id="IPR006975">
    <property type="entry name" value="NifQ"/>
</dbReference>
<sequence>MTTPHFPLHEHRQGAAMDDWYTAVAGVLRLAQEGELPLFACSLGMRQEVLTDLLAQCIPDMGDRQALLVMPLPARLRQLQPVPDEFIPLKDLLLEHRPAGVHAQKADVLAHAIAAASFGSRHLWQDLGLPGRDAVSALMREYFETLYLANIHNLKWKRFLFAELGRKQGKTDLRPPKCTHCDDFHVCFPDSATRT</sequence>
<protein>
    <submittedName>
        <fullName evidence="1">Nitrogen fixation protein NifQ</fullName>
    </submittedName>
</protein>
<accession>A0ABR6ZVL9</accession>
<keyword evidence="2" id="KW-1185">Reference proteome</keyword>
<organism evidence="1 2">
    <name type="scientific">Undibacterium hunanense</name>
    <dbReference type="NCBI Taxonomy" id="2762292"/>
    <lineage>
        <taxon>Bacteria</taxon>
        <taxon>Pseudomonadati</taxon>
        <taxon>Pseudomonadota</taxon>
        <taxon>Betaproteobacteria</taxon>
        <taxon>Burkholderiales</taxon>
        <taxon>Oxalobacteraceae</taxon>
        <taxon>Undibacterium</taxon>
    </lineage>
</organism>
<dbReference type="RefSeq" id="WP_186949180.1">
    <property type="nucleotide sequence ID" value="NZ_JACOGF010000012.1"/>
</dbReference>
<evidence type="ECO:0000313" key="1">
    <source>
        <dbReference type="EMBL" id="MBC3919917.1"/>
    </source>
</evidence>
<name>A0ABR6ZVL9_9BURK</name>
<dbReference type="EMBL" id="JACOGF010000012">
    <property type="protein sequence ID" value="MBC3919917.1"/>
    <property type="molecule type" value="Genomic_DNA"/>
</dbReference>
<dbReference type="Proteomes" id="UP000650424">
    <property type="component" value="Unassembled WGS sequence"/>
</dbReference>
<dbReference type="Pfam" id="PF04891">
    <property type="entry name" value="NifQ"/>
    <property type="match status" value="1"/>
</dbReference>
<reference evidence="1 2" key="1">
    <citation type="submission" date="2020-08" db="EMBL/GenBank/DDBJ databases">
        <title>Novel species isolated from subtropical streams in China.</title>
        <authorList>
            <person name="Lu H."/>
        </authorList>
    </citation>
    <scope>NUCLEOTIDE SEQUENCE [LARGE SCALE GENOMIC DNA]</scope>
    <source>
        <strain evidence="1 2">CY18W</strain>
    </source>
</reference>